<dbReference type="PANTHER" id="PTHR32440">
    <property type="entry name" value="PHOSPHATASE DCR2-RELATED-RELATED"/>
    <property type="match status" value="1"/>
</dbReference>
<dbReference type="Pfam" id="PF00149">
    <property type="entry name" value="Metallophos"/>
    <property type="match status" value="1"/>
</dbReference>
<reference evidence="4" key="1">
    <citation type="submission" date="2017-02" db="EMBL/GenBank/DDBJ databases">
        <authorList>
            <person name="Varghese N."/>
            <person name="Submissions S."/>
        </authorList>
    </citation>
    <scope>NUCLEOTIDE SEQUENCE [LARGE SCALE GENOMIC DNA]</scope>
    <source>
        <strain evidence="4">DSM 24967</strain>
    </source>
</reference>
<dbReference type="InterPro" id="IPR004843">
    <property type="entry name" value="Calcineurin-like_PHP"/>
</dbReference>
<keyword evidence="4" id="KW-1185">Reference proteome</keyword>
<dbReference type="PANTHER" id="PTHR32440:SF11">
    <property type="entry name" value="METALLOPHOSPHOESTERASE DOMAIN-CONTAINING PROTEIN"/>
    <property type="match status" value="1"/>
</dbReference>
<evidence type="ECO:0000313" key="4">
    <source>
        <dbReference type="Proteomes" id="UP000190852"/>
    </source>
</evidence>
<dbReference type="GO" id="GO:0005737">
    <property type="term" value="C:cytoplasm"/>
    <property type="evidence" value="ECO:0007669"/>
    <property type="project" value="TreeGrafter"/>
</dbReference>
<dbReference type="EMBL" id="FUYQ01000003">
    <property type="protein sequence ID" value="SKB33694.1"/>
    <property type="molecule type" value="Genomic_DNA"/>
</dbReference>
<evidence type="ECO:0000259" key="2">
    <source>
        <dbReference type="Pfam" id="PF00149"/>
    </source>
</evidence>
<sequence length="335" mass="37233">MKMKGIFILLLTCFALQLTAQQPTLRFNKQGSFKIVQFTDLHYSVEKETVSAAALECINKVLDLEKPDLVVFTGDLVYSKPAKEGLTRVLKPVVDRKLPFAVVWGNHDDEQDLSRAVLQSVVEQTPGCLGKKTDGIPGESNYILTIQPNSGNQASAVLYFMDSHAYSALPQVKGYDWIKPAQIQWYIDASKRFTDANEGKPLPALAFFHIPLPEYNQAASSENSHLVGYRFEKPCAPELNTGLFTAMLTAGDVMGVFVGHDHDNDFVADWKGIALGYGRFSGGNTEYNNLPEGNGARVIVLKENTRDFTSWIRLRSGEIMQNIQLSKLIKPAKKD</sequence>
<dbReference type="AlphaFoldDB" id="A0A1T5AFF0"/>
<dbReference type="Proteomes" id="UP000190852">
    <property type="component" value="Unassembled WGS sequence"/>
</dbReference>
<feature type="chain" id="PRO_5012165318" evidence="1">
    <location>
        <begin position="21"/>
        <end position="335"/>
    </location>
</feature>
<gene>
    <name evidence="3" type="ORF">SAMN05660349_00670</name>
</gene>
<dbReference type="InterPro" id="IPR029052">
    <property type="entry name" value="Metallo-depent_PP-like"/>
</dbReference>
<name>A0A1T5AFF0_9BACT</name>
<accession>A0A1T5AFF0</accession>
<dbReference type="SUPFAM" id="SSF56300">
    <property type="entry name" value="Metallo-dependent phosphatases"/>
    <property type="match status" value="1"/>
</dbReference>
<evidence type="ECO:0000313" key="3">
    <source>
        <dbReference type="EMBL" id="SKB33694.1"/>
    </source>
</evidence>
<dbReference type="PIRSF" id="PIRSF030250">
    <property type="entry name" value="Ptase_At2g46880"/>
    <property type="match status" value="1"/>
</dbReference>
<dbReference type="Gene3D" id="3.60.21.10">
    <property type="match status" value="1"/>
</dbReference>
<feature type="signal peptide" evidence="1">
    <location>
        <begin position="1"/>
        <end position="20"/>
    </location>
</feature>
<feature type="domain" description="Calcineurin-like phosphoesterase" evidence="2">
    <location>
        <begin position="33"/>
        <end position="263"/>
    </location>
</feature>
<keyword evidence="1" id="KW-0732">Signal</keyword>
<dbReference type="CDD" id="cd07383">
    <property type="entry name" value="MPP_Dcr2"/>
    <property type="match status" value="1"/>
</dbReference>
<proteinExistence type="predicted"/>
<evidence type="ECO:0000256" key="1">
    <source>
        <dbReference type="SAM" id="SignalP"/>
    </source>
</evidence>
<dbReference type="InterPro" id="IPR011230">
    <property type="entry name" value="PAP14/16/28/29"/>
</dbReference>
<organism evidence="3 4">
    <name type="scientific">Parabacteroides chartae</name>
    <dbReference type="NCBI Taxonomy" id="1037355"/>
    <lineage>
        <taxon>Bacteria</taxon>
        <taxon>Pseudomonadati</taxon>
        <taxon>Bacteroidota</taxon>
        <taxon>Bacteroidia</taxon>
        <taxon>Bacteroidales</taxon>
        <taxon>Tannerellaceae</taxon>
        <taxon>Parabacteroides</taxon>
    </lineage>
</organism>
<protein>
    <submittedName>
        <fullName evidence="3">Calcineurin-like phosphoesterase</fullName>
    </submittedName>
</protein>
<dbReference type="GO" id="GO:0016788">
    <property type="term" value="F:hydrolase activity, acting on ester bonds"/>
    <property type="evidence" value="ECO:0007669"/>
    <property type="project" value="TreeGrafter"/>
</dbReference>